<sequence length="131" mass="14092">SQWGFKARSLQEFTSGITCLIANRQLQGLWDLLQWQDKEHLPRLLTLQDICLLHASVRPVREPGNHTNAQLCASFGTQMVNVAHDVALDGPAVTSGLQSSVQPSDIPGGIEPAQRLGLAAGRGGICKLLVS</sequence>
<evidence type="ECO:0000313" key="3">
    <source>
        <dbReference type="Proteomes" id="UP001152797"/>
    </source>
</evidence>
<dbReference type="Proteomes" id="UP001152797">
    <property type="component" value="Unassembled WGS sequence"/>
</dbReference>
<gene>
    <name evidence="1" type="ORF">C1SCF055_LOCUS5890</name>
</gene>
<keyword evidence="3" id="KW-1185">Reference proteome</keyword>
<evidence type="ECO:0000313" key="1">
    <source>
        <dbReference type="EMBL" id="CAI3977772.1"/>
    </source>
</evidence>
<feature type="non-terminal residue" evidence="1">
    <location>
        <position position="1"/>
    </location>
</feature>
<organism evidence="1">
    <name type="scientific">Cladocopium goreaui</name>
    <dbReference type="NCBI Taxonomy" id="2562237"/>
    <lineage>
        <taxon>Eukaryota</taxon>
        <taxon>Sar</taxon>
        <taxon>Alveolata</taxon>
        <taxon>Dinophyceae</taxon>
        <taxon>Suessiales</taxon>
        <taxon>Symbiodiniaceae</taxon>
        <taxon>Cladocopium</taxon>
    </lineage>
</organism>
<proteinExistence type="predicted"/>
<name>A0A9P1BR20_9DINO</name>
<dbReference type="AlphaFoldDB" id="A0A9P1BR20"/>
<accession>A0A9P1BR20</accession>
<dbReference type="EMBL" id="CAMXCT020000365">
    <property type="protein sequence ID" value="CAL1131147.1"/>
    <property type="molecule type" value="Genomic_DNA"/>
</dbReference>
<dbReference type="EMBL" id="CAMXCT010000365">
    <property type="protein sequence ID" value="CAI3977772.1"/>
    <property type="molecule type" value="Genomic_DNA"/>
</dbReference>
<protein>
    <submittedName>
        <fullName evidence="1">Uncharacterized protein</fullName>
    </submittedName>
</protein>
<comment type="caution">
    <text evidence="1">The sequence shown here is derived from an EMBL/GenBank/DDBJ whole genome shotgun (WGS) entry which is preliminary data.</text>
</comment>
<reference evidence="2" key="2">
    <citation type="submission" date="2024-04" db="EMBL/GenBank/DDBJ databases">
        <authorList>
            <person name="Chen Y."/>
            <person name="Shah S."/>
            <person name="Dougan E. K."/>
            <person name="Thang M."/>
            <person name="Chan C."/>
        </authorList>
    </citation>
    <scope>NUCLEOTIDE SEQUENCE [LARGE SCALE GENOMIC DNA]</scope>
</reference>
<reference evidence="1" key="1">
    <citation type="submission" date="2022-10" db="EMBL/GenBank/DDBJ databases">
        <authorList>
            <person name="Chen Y."/>
            <person name="Dougan E. K."/>
            <person name="Chan C."/>
            <person name="Rhodes N."/>
            <person name="Thang M."/>
        </authorList>
    </citation>
    <scope>NUCLEOTIDE SEQUENCE</scope>
</reference>
<evidence type="ECO:0000313" key="2">
    <source>
        <dbReference type="EMBL" id="CAL1131147.1"/>
    </source>
</evidence>
<dbReference type="EMBL" id="CAMXCT030000365">
    <property type="protein sequence ID" value="CAL4765084.1"/>
    <property type="molecule type" value="Genomic_DNA"/>
</dbReference>